<dbReference type="EMBL" id="JACIEN010000001">
    <property type="protein sequence ID" value="MBB4016014.1"/>
    <property type="molecule type" value="Genomic_DNA"/>
</dbReference>
<protein>
    <recommendedName>
        <fullName evidence="3">DUF2267 domain-containing protein</fullName>
    </recommendedName>
</protein>
<evidence type="ECO:0000313" key="2">
    <source>
        <dbReference type="Proteomes" id="UP000577362"/>
    </source>
</evidence>
<organism evidence="1 2">
    <name type="scientific">Chelatococcus caeni</name>
    <dbReference type="NCBI Taxonomy" id="1348468"/>
    <lineage>
        <taxon>Bacteria</taxon>
        <taxon>Pseudomonadati</taxon>
        <taxon>Pseudomonadota</taxon>
        <taxon>Alphaproteobacteria</taxon>
        <taxon>Hyphomicrobiales</taxon>
        <taxon>Chelatococcaceae</taxon>
        <taxon>Chelatococcus</taxon>
    </lineage>
</organism>
<sequence>MDELVARIAEKVGLDAGTARKAIAIVLNFLLKEGPETEVRQLIAALPGAETAMAEASGNGKGGLAGMVGGLMGGGIMALGGQLTSAGLSMGQMQALGRELFAYGREKAGEDVMGPIVGAVPGLSQFV</sequence>
<comment type="caution">
    <text evidence="1">The sequence shown here is derived from an EMBL/GenBank/DDBJ whole genome shotgun (WGS) entry which is preliminary data.</text>
</comment>
<gene>
    <name evidence="1" type="ORF">GGR16_001020</name>
</gene>
<accession>A0A840BT52</accession>
<name>A0A840BT52_9HYPH</name>
<evidence type="ECO:0008006" key="3">
    <source>
        <dbReference type="Google" id="ProtNLM"/>
    </source>
</evidence>
<dbReference type="Proteomes" id="UP000577362">
    <property type="component" value="Unassembled WGS sequence"/>
</dbReference>
<reference evidence="1 2" key="1">
    <citation type="submission" date="2020-08" db="EMBL/GenBank/DDBJ databases">
        <title>Genomic Encyclopedia of Type Strains, Phase IV (KMG-IV): sequencing the most valuable type-strain genomes for metagenomic binning, comparative biology and taxonomic classification.</title>
        <authorList>
            <person name="Goeker M."/>
        </authorList>
    </citation>
    <scope>NUCLEOTIDE SEQUENCE [LARGE SCALE GENOMIC DNA]</scope>
    <source>
        <strain evidence="1 2">DSM 103737</strain>
    </source>
</reference>
<evidence type="ECO:0000313" key="1">
    <source>
        <dbReference type="EMBL" id="MBB4016014.1"/>
    </source>
</evidence>
<dbReference type="AlphaFoldDB" id="A0A840BT52"/>
<proteinExistence type="predicted"/>
<keyword evidence="2" id="KW-1185">Reference proteome</keyword>
<dbReference type="RefSeq" id="WP_183315882.1">
    <property type="nucleotide sequence ID" value="NZ_JACIEN010000001.1"/>
</dbReference>